<keyword evidence="4" id="KW-0411">Iron-sulfur</keyword>
<feature type="domain" description="Molybdopterin dinucleotide-binding" evidence="7">
    <location>
        <begin position="84"/>
        <end position="157"/>
    </location>
</feature>
<name>X1M2R4_9ZZZZ</name>
<dbReference type="InterPro" id="IPR006655">
    <property type="entry name" value="Mopterin_OxRdtase_prok_CS"/>
</dbReference>
<dbReference type="GO" id="GO:0043546">
    <property type="term" value="F:molybdopterin cofactor binding"/>
    <property type="evidence" value="ECO:0007669"/>
    <property type="project" value="InterPro"/>
</dbReference>
<dbReference type="PROSITE" id="PS00932">
    <property type="entry name" value="MOLYBDOPTERIN_PROK_3"/>
    <property type="match status" value="1"/>
</dbReference>
<evidence type="ECO:0000256" key="5">
    <source>
        <dbReference type="ARBA" id="ARBA00022723"/>
    </source>
</evidence>
<evidence type="ECO:0000259" key="7">
    <source>
        <dbReference type="Pfam" id="PF01568"/>
    </source>
</evidence>
<proteinExistence type="inferred from homology"/>
<dbReference type="Pfam" id="PF01568">
    <property type="entry name" value="Molydop_binding"/>
    <property type="match status" value="1"/>
</dbReference>
<reference evidence="8" key="1">
    <citation type="journal article" date="2014" name="Front. Microbiol.">
        <title>High frequency of phylogenetically diverse reductive dehalogenase-homologous genes in deep subseafloor sedimentary metagenomes.</title>
        <authorList>
            <person name="Kawai M."/>
            <person name="Futagami T."/>
            <person name="Toyoda A."/>
            <person name="Takaki Y."/>
            <person name="Nishi S."/>
            <person name="Hori S."/>
            <person name="Arai W."/>
            <person name="Tsubouchi T."/>
            <person name="Morono Y."/>
            <person name="Uchiyama I."/>
            <person name="Ito T."/>
            <person name="Fujiyama A."/>
            <person name="Inagaki F."/>
            <person name="Takami H."/>
        </authorList>
    </citation>
    <scope>NUCLEOTIDE SEQUENCE</scope>
    <source>
        <strain evidence="8">Expedition CK06-06</strain>
    </source>
</reference>
<evidence type="ECO:0000256" key="3">
    <source>
        <dbReference type="ARBA" id="ARBA00010312"/>
    </source>
</evidence>
<comment type="cofactor">
    <cofactor evidence="1">
        <name>[4Fe-4S] cluster</name>
        <dbReference type="ChEBI" id="CHEBI:49883"/>
    </cofactor>
</comment>
<comment type="similarity">
    <text evidence="3">Belongs to the prokaryotic molybdopterin-containing oxidoreductase family.</text>
</comment>
<sequence>ASWAGDVADGGWAPVNTSGKYPFIMKPEGRGHLFGPGRPDGPFPEHYEPWESPVSNPMSSQQNNPAIVVWETVDKGAAADYPIVVTTHRLVEHLHTGAITRRLPWLVEMMPEMFVEMSHELAAGKGIANGDTVVVESARGSITAKAIVTIRLKPAQVNGTTVHYIS</sequence>
<evidence type="ECO:0000256" key="1">
    <source>
        <dbReference type="ARBA" id="ARBA00001966"/>
    </source>
</evidence>
<evidence type="ECO:0000256" key="2">
    <source>
        <dbReference type="ARBA" id="ARBA00004196"/>
    </source>
</evidence>
<dbReference type="InterPro" id="IPR009010">
    <property type="entry name" value="Asp_de-COase-like_dom_sf"/>
</dbReference>
<accession>X1M2R4</accession>
<keyword evidence="4" id="KW-0408">Iron</keyword>
<evidence type="ECO:0000256" key="4">
    <source>
        <dbReference type="ARBA" id="ARBA00022485"/>
    </source>
</evidence>
<comment type="caution">
    <text evidence="8">The sequence shown here is derived from an EMBL/GenBank/DDBJ whole genome shotgun (WGS) entry which is preliminary data.</text>
</comment>
<comment type="subcellular location">
    <subcellularLocation>
        <location evidence="2">Cell envelope</location>
    </subcellularLocation>
</comment>
<dbReference type="GO" id="GO:0051539">
    <property type="term" value="F:4 iron, 4 sulfur cluster binding"/>
    <property type="evidence" value="ECO:0007669"/>
    <property type="project" value="UniProtKB-KW"/>
</dbReference>
<gene>
    <name evidence="8" type="ORF">S06H3_31965</name>
</gene>
<dbReference type="PANTHER" id="PTHR43598:SF1">
    <property type="entry name" value="FORMATE DEHYDROGENASE-O MAJOR SUBUNIT"/>
    <property type="match status" value="1"/>
</dbReference>
<dbReference type="InterPro" id="IPR006657">
    <property type="entry name" value="MoPterin_dinucl-bd_dom"/>
</dbReference>
<evidence type="ECO:0000256" key="6">
    <source>
        <dbReference type="ARBA" id="ARBA00023002"/>
    </source>
</evidence>
<dbReference type="GO" id="GO:0009061">
    <property type="term" value="P:anaerobic respiration"/>
    <property type="evidence" value="ECO:0007669"/>
    <property type="project" value="TreeGrafter"/>
</dbReference>
<dbReference type="AlphaFoldDB" id="X1M2R4"/>
<dbReference type="PANTHER" id="PTHR43598">
    <property type="entry name" value="TUNGSTEN-CONTAINING FORMYLMETHANOFURAN DEHYDROGENASE 2 SUBUNIT B"/>
    <property type="match status" value="1"/>
</dbReference>
<keyword evidence="4" id="KW-0004">4Fe-4S</keyword>
<protein>
    <recommendedName>
        <fullName evidence="7">Molybdopterin dinucleotide-binding domain-containing protein</fullName>
    </recommendedName>
</protein>
<dbReference type="Gene3D" id="2.40.40.20">
    <property type="match status" value="1"/>
</dbReference>
<dbReference type="GO" id="GO:0030151">
    <property type="term" value="F:molybdenum ion binding"/>
    <property type="evidence" value="ECO:0007669"/>
    <property type="project" value="TreeGrafter"/>
</dbReference>
<dbReference type="GO" id="GO:0009055">
    <property type="term" value="F:electron transfer activity"/>
    <property type="evidence" value="ECO:0007669"/>
    <property type="project" value="TreeGrafter"/>
</dbReference>
<dbReference type="EMBL" id="BARV01018964">
    <property type="protein sequence ID" value="GAI25638.1"/>
    <property type="molecule type" value="Genomic_DNA"/>
</dbReference>
<evidence type="ECO:0000313" key="8">
    <source>
        <dbReference type="EMBL" id="GAI25638.1"/>
    </source>
</evidence>
<keyword evidence="6" id="KW-0560">Oxidoreductase</keyword>
<dbReference type="GO" id="GO:0016491">
    <property type="term" value="F:oxidoreductase activity"/>
    <property type="evidence" value="ECO:0007669"/>
    <property type="project" value="UniProtKB-KW"/>
</dbReference>
<feature type="non-terminal residue" evidence="8">
    <location>
        <position position="1"/>
    </location>
</feature>
<keyword evidence="5" id="KW-0479">Metal-binding</keyword>
<dbReference type="SUPFAM" id="SSF50692">
    <property type="entry name" value="ADC-like"/>
    <property type="match status" value="1"/>
</dbReference>
<organism evidence="8">
    <name type="scientific">marine sediment metagenome</name>
    <dbReference type="NCBI Taxonomy" id="412755"/>
    <lineage>
        <taxon>unclassified sequences</taxon>
        <taxon>metagenomes</taxon>
        <taxon>ecological metagenomes</taxon>
    </lineage>
</organism>
<dbReference type="GO" id="GO:0030313">
    <property type="term" value="C:cell envelope"/>
    <property type="evidence" value="ECO:0007669"/>
    <property type="project" value="UniProtKB-SubCell"/>
</dbReference>